<dbReference type="RefSeq" id="WP_194449943.1">
    <property type="nucleotide sequence ID" value="NZ_CP063849.1"/>
</dbReference>
<feature type="transmembrane region" description="Helical" evidence="1">
    <location>
        <begin position="47"/>
        <end position="69"/>
    </location>
</feature>
<accession>A0A7S7NR40</accession>
<name>A0A7S7NR40_PALFE</name>
<dbReference type="PANTHER" id="PTHR42709">
    <property type="entry name" value="ALKALINE PHOSPHATASE LIKE PROTEIN"/>
    <property type="match status" value="1"/>
</dbReference>
<protein>
    <submittedName>
        <fullName evidence="3">VTT domain-containing protein</fullName>
    </submittedName>
</protein>
<feature type="transmembrane region" description="Helical" evidence="1">
    <location>
        <begin position="7"/>
        <end position="27"/>
    </location>
</feature>
<evidence type="ECO:0000313" key="3">
    <source>
        <dbReference type="EMBL" id="QOY88280.1"/>
    </source>
</evidence>
<proteinExistence type="predicted"/>
<dbReference type="EMBL" id="CP063849">
    <property type="protein sequence ID" value="QOY88280.1"/>
    <property type="molecule type" value="Genomic_DNA"/>
</dbReference>
<dbReference type="AlphaFoldDB" id="A0A7S7NR40"/>
<keyword evidence="1" id="KW-0812">Transmembrane</keyword>
<dbReference type="InterPro" id="IPR032816">
    <property type="entry name" value="VTT_dom"/>
</dbReference>
<reference evidence="3 4" key="1">
    <citation type="submission" date="2020-10" db="EMBL/GenBank/DDBJ databases">
        <title>Complete genome sequence of Paludibaculum fermentans P105T, a facultatively anaerobic acidobacterium capable of dissimilatory Fe(III) reduction.</title>
        <authorList>
            <person name="Dedysh S.N."/>
            <person name="Beletsky A.V."/>
            <person name="Kulichevskaya I.S."/>
            <person name="Mardanov A.V."/>
            <person name="Ravin N.V."/>
        </authorList>
    </citation>
    <scope>NUCLEOTIDE SEQUENCE [LARGE SCALE GENOMIC DNA]</scope>
    <source>
        <strain evidence="3 4">P105</strain>
    </source>
</reference>
<keyword evidence="1" id="KW-0472">Membrane</keyword>
<dbReference type="InterPro" id="IPR051311">
    <property type="entry name" value="DedA_domain"/>
</dbReference>
<feature type="transmembrane region" description="Helical" evidence="1">
    <location>
        <begin position="167"/>
        <end position="186"/>
    </location>
</feature>
<feature type="domain" description="VTT" evidence="2">
    <location>
        <begin position="50"/>
        <end position="152"/>
    </location>
</feature>
<evidence type="ECO:0000259" key="2">
    <source>
        <dbReference type="Pfam" id="PF09335"/>
    </source>
</evidence>
<sequence>MSGFLEFLKALGPMGAFLVALIDGIGLPNPGGPDYLVIFLAWTRPDSAYSSGLLAVLGALIGSLALFWAARKGGERYLDEKASGRRAMKFRRWFAHYGLVTVFIPALVPVVPLPMKVFVLCAGALGVRPWVFLLVMAAGKFPRYLGLAYLGKELGEHSTRWLKDHRWHFALATLALFAFLFVLVKISDVLRARRAVTQVQ</sequence>
<evidence type="ECO:0000256" key="1">
    <source>
        <dbReference type="SAM" id="Phobius"/>
    </source>
</evidence>
<dbReference type="Proteomes" id="UP000593892">
    <property type="component" value="Chromosome"/>
</dbReference>
<feature type="transmembrane region" description="Helical" evidence="1">
    <location>
        <begin position="90"/>
        <end position="111"/>
    </location>
</feature>
<dbReference type="Pfam" id="PF09335">
    <property type="entry name" value="VTT_dom"/>
    <property type="match status" value="1"/>
</dbReference>
<keyword evidence="4" id="KW-1185">Reference proteome</keyword>
<evidence type="ECO:0000313" key="4">
    <source>
        <dbReference type="Proteomes" id="UP000593892"/>
    </source>
</evidence>
<organism evidence="3 4">
    <name type="scientific">Paludibaculum fermentans</name>
    <dbReference type="NCBI Taxonomy" id="1473598"/>
    <lineage>
        <taxon>Bacteria</taxon>
        <taxon>Pseudomonadati</taxon>
        <taxon>Acidobacteriota</taxon>
        <taxon>Terriglobia</taxon>
        <taxon>Bryobacterales</taxon>
        <taxon>Bryobacteraceae</taxon>
        <taxon>Paludibaculum</taxon>
    </lineage>
</organism>
<gene>
    <name evidence="3" type="ORF">IRI77_37040</name>
</gene>
<dbReference type="KEGG" id="pfer:IRI77_37040"/>
<keyword evidence="1" id="KW-1133">Transmembrane helix</keyword>